<keyword evidence="7" id="KW-0460">Magnesium</keyword>
<dbReference type="SUPFAM" id="SSF55811">
    <property type="entry name" value="Nudix"/>
    <property type="match status" value="1"/>
</dbReference>
<evidence type="ECO:0000256" key="2">
    <source>
        <dbReference type="ARBA" id="ARBA00001947"/>
    </source>
</evidence>
<organism evidence="11 12">
    <name type="scientific">Lentilactobacillus kisonensis DSM 19906 = JCM 15041</name>
    <dbReference type="NCBI Taxonomy" id="1423766"/>
    <lineage>
        <taxon>Bacteria</taxon>
        <taxon>Bacillati</taxon>
        <taxon>Bacillota</taxon>
        <taxon>Bacilli</taxon>
        <taxon>Lactobacillales</taxon>
        <taxon>Lactobacillaceae</taxon>
        <taxon>Lentilactobacillus</taxon>
    </lineage>
</organism>
<gene>
    <name evidence="11" type="ORF">FC98_GL001417</name>
</gene>
<dbReference type="InterPro" id="IPR000086">
    <property type="entry name" value="NUDIX_hydrolase_dom"/>
</dbReference>
<reference evidence="11 12" key="1">
    <citation type="journal article" date="2015" name="Genome Announc.">
        <title>Expanding the biotechnology potential of lactobacilli through comparative genomics of 213 strains and associated genera.</title>
        <authorList>
            <person name="Sun Z."/>
            <person name="Harris H.M."/>
            <person name="McCann A."/>
            <person name="Guo C."/>
            <person name="Argimon S."/>
            <person name="Zhang W."/>
            <person name="Yang X."/>
            <person name="Jeffery I.B."/>
            <person name="Cooney J.C."/>
            <person name="Kagawa T.F."/>
            <person name="Liu W."/>
            <person name="Song Y."/>
            <person name="Salvetti E."/>
            <person name="Wrobel A."/>
            <person name="Rasinkangas P."/>
            <person name="Parkhill J."/>
            <person name="Rea M.C."/>
            <person name="O'Sullivan O."/>
            <person name="Ritari J."/>
            <person name="Douillard F.P."/>
            <person name="Paul Ross R."/>
            <person name="Yang R."/>
            <person name="Briner A.E."/>
            <person name="Felis G.E."/>
            <person name="de Vos W.M."/>
            <person name="Barrangou R."/>
            <person name="Klaenhammer T.R."/>
            <person name="Caufield P.W."/>
            <person name="Cui Y."/>
            <person name="Zhang H."/>
            <person name="O'Toole P.W."/>
        </authorList>
    </citation>
    <scope>NUCLEOTIDE SEQUENCE [LARGE SCALE GENOMIC DNA]</scope>
    <source>
        <strain evidence="11 12">DSM 19906</strain>
    </source>
</reference>
<dbReference type="PATRIC" id="fig|1423766.4.peg.1466"/>
<evidence type="ECO:0000256" key="5">
    <source>
        <dbReference type="ARBA" id="ARBA00022723"/>
    </source>
</evidence>
<dbReference type="GO" id="GO:0019677">
    <property type="term" value="P:NAD+ catabolic process"/>
    <property type="evidence" value="ECO:0007669"/>
    <property type="project" value="TreeGrafter"/>
</dbReference>
<evidence type="ECO:0000256" key="4">
    <source>
        <dbReference type="ARBA" id="ARBA00012381"/>
    </source>
</evidence>
<evidence type="ECO:0000256" key="8">
    <source>
        <dbReference type="ARBA" id="ARBA00023027"/>
    </source>
</evidence>
<keyword evidence="12" id="KW-1185">Reference proteome</keyword>
<dbReference type="RefSeq" id="WP_008857101.1">
    <property type="nucleotide sequence ID" value="NZ_AZEB01000024.1"/>
</dbReference>
<evidence type="ECO:0000313" key="12">
    <source>
        <dbReference type="Proteomes" id="UP000051439"/>
    </source>
</evidence>
<dbReference type="Pfam" id="PF00293">
    <property type="entry name" value="NUDIX"/>
    <property type="match status" value="1"/>
</dbReference>
<protein>
    <recommendedName>
        <fullName evidence="4">NAD(+) diphosphatase</fullName>
        <ecNumber evidence="4">3.6.1.22</ecNumber>
    </recommendedName>
</protein>
<evidence type="ECO:0000256" key="6">
    <source>
        <dbReference type="ARBA" id="ARBA00022801"/>
    </source>
</evidence>
<comment type="similarity">
    <text evidence="3">Belongs to the Nudix hydrolase family. NudC subfamily.</text>
</comment>
<dbReference type="GO" id="GO:0006742">
    <property type="term" value="P:NADP+ catabolic process"/>
    <property type="evidence" value="ECO:0007669"/>
    <property type="project" value="TreeGrafter"/>
</dbReference>
<dbReference type="InterPro" id="IPR015797">
    <property type="entry name" value="NUDIX_hydrolase-like_dom_sf"/>
</dbReference>
<evidence type="ECO:0000313" key="11">
    <source>
        <dbReference type="EMBL" id="KRL20553.1"/>
    </source>
</evidence>
<dbReference type="InterPro" id="IPR050241">
    <property type="entry name" value="NAD-cap_RNA_hydrolase_NudC"/>
</dbReference>
<dbReference type="GO" id="GO:0035529">
    <property type="term" value="F:NADH pyrophosphatase activity"/>
    <property type="evidence" value="ECO:0007669"/>
    <property type="project" value="TreeGrafter"/>
</dbReference>
<dbReference type="PROSITE" id="PS51462">
    <property type="entry name" value="NUDIX"/>
    <property type="match status" value="1"/>
</dbReference>
<dbReference type="AlphaFoldDB" id="A0A0R1NL22"/>
<name>A0A0R1NL22_9LACO</name>
<comment type="caution">
    <text evidence="11">The sequence shown here is derived from an EMBL/GenBank/DDBJ whole genome shotgun (WGS) entry which is preliminary data.</text>
</comment>
<keyword evidence="5" id="KW-0479">Metal-binding</keyword>
<dbReference type="GO" id="GO:0005829">
    <property type="term" value="C:cytosol"/>
    <property type="evidence" value="ECO:0007669"/>
    <property type="project" value="TreeGrafter"/>
</dbReference>
<dbReference type="GO" id="GO:0046872">
    <property type="term" value="F:metal ion binding"/>
    <property type="evidence" value="ECO:0007669"/>
    <property type="project" value="UniProtKB-KW"/>
</dbReference>
<comment type="cofactor">
    <cofactor evidence="1">
        <name>Mg(2+)</name>
        <dbReference type="ChEBI" id="CHEBI:18420"/>
    </cofactor>
</comment>
<dbReference type="PANTHER" id="PTHR42904">
    <property type="entry name" value="NUDIX HYDROLASE, NUDC SUBFAMILY"/>
    <property type="match status" value="1"/>
</dbReference>
<dbReference type="Gene3D" id="3.90.79.10">
    <property type="entry name" value="Nucleoside Triphosphate Pyrophosphohydrolase"/>
    <property type="match status" value="1"/>
</dbReference>
<accession>A0A0R1NL22</accession>
<feature type="domain" description="Nudix hydrolase" evidence="10">
    <location>
        <begin position="36"/>
        <end position="165"/>
    </location>
</feature>
<dbReference type="EMBL" id="AZEB01000024">
    <property type="protein sequence ID" value="KRL20553.1"/>
    <property type="molecule type" value="Genomic_DNA"/>
</dbReference>
<keyword evidence="8" id="KW-0520">NAD</keyword>
<proteinExistence type="inferred from homology"/>
<dbReference type="EC" id="3.6.1.22" evidence="4"/>
<keyword evidence="6 11" id="KW-0378">Hydrolase</keyword>
<sequence>MKYTFCPTCGTKLTQHLAGDDGLVPFSPSCDRFWFPTFSDCIIVLVANEENEIVLAKMPYLSEKYSSLISGYMQVGETAEQATSREIKEELGVSKVHNLHYAGTYWFNKTETLMHGFIGYIKKQDLILSTELESAKWIPVADVPKYLFPESPDNAAFAVYRRFLEEIKAVH</sequence>
<dbReference type="CDD" id="cd03429">
    <property type="entry name" value="NUDIX_NADH_pyrophosphatase_Nudt13"/>
    <property type="match status" value="1"/>
</dbReference>
<comment type="cofactor">
    <cofactor evidence="2">
        <name>Zn(2+)</name>
        <dbReference type="ChEBI" id="CHEBI:29105"/>
    </cofactor>
</comment>
<evidence type="ECO:0000256" key="9">
    <source>
        <dbReference type="ARBA" id="ARBA00023679"/>
    </source>
</evidence>
<dbReference type="Proteomes" id="UP000051439">
    <property type="component" value="Unassembled WGS sequence"/>
</dbReference>
<dbReference type="InterPro" id="IPR049734">
    <property type="entry name" value="NudC-like_C"/>
</dbReference>
<evidence type="ECO:0000256" key="3">
    <source>
        <dbReference type="ARBA" id="ARBA00009595"/>
    </source>
</evidence>
<evidence type="ECO:0000256" key="1">
    <source>
        <dbReference type="ARBA" id="ARBA00001946"/>
    </source>
</evidence>
<evidence type="ECO:0000256" key="7">
    <source>
        <dbReference type="ARBA" id="ARBA00022842"/>
    </source>
</evidence>
<dbReference type="PANTHER" id="PTHR42904:SF6">
    <property type="entry name" value="NAD-CAPPED RNA HYDROLASE NUDT12"/>
    <property type="match status" value="1"/>
</dbReference>
<comment type="catalytic activity">
    <reaction evidence="9">
        <text>a 5'-end NAD(+)-phospho-ribonucleoside in mRNA + H2O = a 5'-end phospho-adenosine-phospho-ribonucleoside in mRNA + beta-nicotinamide D-ribonucleotide + 2 H(+)</text>
        <dbReference type="Rhea" id="RHEA:60876"/>
        <dbReference type="Rhea" id="RHEA-COMP:15698"/>
        <dbReference type="Rhea" id="RHEA-COMP:15719"/>
        <dbReference type="ChEBI" id="CHEBI:14649"/>
        <dbReference type="ChEBI" id="CHEBI:15377"/>
        <dbReference type="ChEBI" id="CHEBI:15378"/>
        <dbReference type="ChEBI" id="CHEBI:144029"/>
        <dbReference type="ChEBI" id="CHEBI:144051"/>
    </reaction>
    <physiologicalReaction direction="left-to-right" evidence="9">
        <dbReference type="Rhea" id="RHEA:60877"/>
    </physiologicalReaction>
</comment>
<evidence type="ECO:0000259" key="10">
    <source>
        <dbReference type="PROSITE" id="PS51462"/>
    </source>
</evidence>